<dbReference type="InterPro" id="IPR013221">
    <property type="entry name" value="Mur_ligase_cen"/>
</dbReference>
<organism evidence="14">
    <name type="scientific">hydrothermal vent metagenome</name>
    <dbReference type="NCBI Taxonomy" id="652676"/>
    <lineage>
        <taxon>unclassified sequences</taxon>
        <taxon>metagenomes</taxon>
        <taxon>ecological metagenomes</taxon>
    </lineage>
</organism>
<dbReference type="AlphaFoldDB" id="A0A3B1B6C9"/>
<dbReference type="GO" id="GO:0009252">
    <property type="term" value="P:peptidoglycan biosynthetic process"/>
    <property type="evidence" value="ECO:0007669"/>
    <property type="project" value="UniProtKB-KW"/>
</dbReference>
<keyword evidence="1" id="KW-0963">Cytoplasm</keyword>
<keyword evidence="5" id="KW-0067">ATP-binding</keyword>
<evidence type="ECO:0000256" key="5">
    <source>
        <dbReference type="ARBA" id="ARBA00022840"/>
    </source>
</evidence>
<evidence type="ECO:0000256" key="8">
    <source>
        <dbReference type="ARBA" id="ARBA00023306"/>
    </source>
</evidence>
<dbReference type="Gene3D" id="3.40.1190.10">
    <property type="entry name" value="Mur-like, catalytic domain"/>
    <property type="match status" value="1"/>
</dbReference>
<gene>
    <name evidence="14" type="ORF">MNBD_GAMMA20-359</name>
</gene>
<dbReference type="InterPro" id="IPR051046">
    <property type="entry name" value="MurCDEF_CellWall_CoF430Synth"/>
</dbReference>
<dbReference type="InterPro" id="IPR036615">
    <property type="entry name" value="Mur_ligase_C_dom_sf"/>
</dbReference>
<evidence type="ECO:0000259" key="13">
    <source>
        <dbReference type="Pfam" id="PF08245"/>
    </source>
</evidence>
<evidence type="ECO:0000256" key="10">
    <source>
        <dbReference type="ARBA" id="ARBA00031461"/>
    </source>
</evidence>
<evidence type="ECO:0000256" key="7">
    <source>
        <dbReference type="ARBA" id="ARBA00022984"/>
    </source>
</evidence>
<keyword evidence="7" id="KW-0573">Peptidoglycan synthesis</keyword>
<reference evidence="14" key="1">
    <citation type="submission" date="2018-06" db="EMBL/GenBank/DDBJ databases">
        <authorList>
            <person name="Zhirakovskaya E."/>
        </authorList>
    </citation>
    <scope>NUCLEOTIDE SEQUENCE</scope>
</reference>
<evidence type="ECO:0000259" key="12">
    <source>
        <dbReference type="Pfam" id="PF02875"/>
    </source>
</evidence>
<feature type="domain" description="Mur ligase C-terminal" evidence="12">
    <location>
        <begin position="312"/>
        <end position="435"/>
    </location>
</feature>
<evidence type="ECO:0000256" key="1">
    <source>
        <dbReference type="ARBA" id="ARBA00022490"/>
    </source>
</evidence>
<dbReference type="EMBL" id="UOFU01000242">
    <property type="protein sequence ID" value="VAX01845.1"/>
    <property type="molecule type" value="Genomic_DNA"/>
</dbReference>
<dbReference type="GO" id="GO:0005524">
    <property type="term" value="F:ATP binding"/>
    <property type="evidence" value="ECO:0007669"/>
    <property type="project" value="UniProtKB-KW"/>
</dbReference>
<dbReference type="Gene3D" id="3.90.190.20">
    <property type="entry name" value="Mur ligase, C-terminal domain"/>
    <property type="match status" value="1"/>
</dbReference>
<dbReference type="InterPro" id="IPR005863">
    <property type="entry name" value="UDP-N-AcMur_synth"/>
</dbReference>
<protein>
    <recommendedName>
        <fullName evidence="10">UDP-MurNAc-pentapeptide synthetase</fullName>
    </recommendedName>
</protein>
<evidence type="ECO:0000256" key="3">
    <source>
        <dbReference type="ARBA" id="ARBA00022618"/>
    </source>
</evidence>
<dbReference type="NCBIfam" id="TIGR01143">
    <property type="entry name" value="murF"/>
    <property type="match status" value="1"/>
</dbReference>
<dbReference type="SUPFAM" id="SSF53623">
    <property type="entry name" value="MurD-like peptide ligases, catalytic domain"/>
    <property type="match status" value="1"/>
</dbReference>
<feature type="domain" description="Mur ligase central" evidence="13">
    <location>
        <begin position="107"/>
        <end position="290"/>
    </location>
</feature>
<dbReference type="InterPro" id="IPR036565">
    <property type="entry name" value="Mur-like_cat_sf"/>
</dbReference>
<evidence type="ECO:0000256" key="2">
    <source>
        <dbReference type="ARBA" id="ARBA00022598"/>
    </source>
</evidence>
<keyword evidence="4" id="KW-0547">Nucleotide-binding</keyword>
<evidence type="ECO:0000313" key="14">
    <source>
        <dbReference type="EMBL" id="VAX01845.1"/>
    </source>
</evidence>
<dbReference type="Pfam" id="PF08245">
    <property type="entry name" value="Mur_ligase_M"/>
    <property type="match status" value="1"/>
</dbReference>
<name>A0A3B1B6C9_9ZZZZ</name>
<dbReference type="InterPro" id="IPR004101">
    <property type="entry name" value="Mur_ligase_C"/>
</dbReference>
<evidence type="ECO:0000256" key="6">
    <source>
        <dbReference type="ARBA" id="ARBA00022960"/>
    </source>
</evidence>
<dbReference type="HAMAP" id="MF_02019">
    <property type="entry name" value="MurF"/>
    <property type="match status" value="1"/>
</dbReference>
<proteinExistence type="inferred from homology"/>
<dbReference type="InterPro" id="IPR035911">
    <property type="entry name" value="MurE/MurF_N"/>
</dbReference>
<keyword evidence="2 14" id="KW-0436">Ligase</keyword>
<dbReference type="Pfam" id="PF01225">
    <property type="entry name" value="Mur_ligase"/>
    <property type="match status" value="1"/>
</dbReference>
<dbReference type="SUPFAM" id="SSF63418">
    <property type="entry name" value="MurE/MurF N-terminal domain"/>
    <property type="match status" value="1"/>
</dbReference>
<dbReference type="Gene3D" id="3.40.1390.10">
    <property type="entry name" value="MurE/MurF, N-terminal domain"/>
    <property type="match status" value="1"/>
</dbReference>
<sequence>MSGCHLRLQDIAMALDARLLGEDGVFDGVATDTRRLQPGQLFVALQGSNFDGHDYIAAAAARGAVAVLVAHEMKTELPQIVVAEPRAALGELAALWRARFDIPVIAITGSNGKTTVKEMLAAILGQNREVLATHGNLNNEIGLPLTLLQLDDSHQAAVIEAGASKPGDIAYLTRIAAPTVAVLTNAAGAHLAGFGSLESVARSKGEIFAGLAEGGTAIVNADDVFAELWRGQIGAHRVLSFALDAEADVHGQWRADDALQITTPQGKLSVSLPLPGRHNAMNALAATAAALAAGAVLADIRSGLESLSPVPGRLCWKAGTNGARILDDTYNANPASLLAALEVLAGMSGERFLALGDMAELGGEAEALHASAGRHAFDAGVTRLYAVGELSRFAVDAFTELAGGQAWHFARQELLVERLQADLRAGCILLVKGSRSAHMECVVNALTEGSS</sequence>
<dbReference type="PANTHER" id="PTHR43024:SF1">
    <property type="entry name" value="UDP-N-ACETYLMURAMOYL-TRIPEPTIDE--D-ALANYL-D-ALANINE LIGASE"/>
    <property type="match status" value="1"/>
</dbReference>
<evidence type="ECO:0000256" key="9">
    <source>
        <dbReference type="ARBA" id="ARBA00023316"/>
    </source>
</evidence>
<dbReference type="SUPFAM" id="SSF53244">
    <property type="entry name" value="MurD-like peptide ligases, peptide-binding domain"/>
    <property type="match status" value="1"/>
</dbReference>
<evidence type="ECO:0000259" key="11">
    <source>
        <dbReference type="Pfam" id="PF01225"/>
    </source>
</evidence>
<dbReference type="InterPro" id="IPR000713">
    <property type="entry name" value="Mur_ligase_N"/>
</dbReference>
<evidence type="ECO:0000256" key="4">
    <source>
        <dbReference type="ARBA" id="ARBA00022741"/>
    </source>
</evidence>
<keyword evidence="8" id="KW-0131">Cell cycle</keyword>
<dbReference type="GO" id="GO:0008360">
    <property type="term" value="P:regulation of cell shape"/>
    <property type="evidence" value="ECO:0007669"/>
    <property type="project" value="UniProtKB-KW"/>
</dbReference>
<dbReference type="GO" id="GO:0071555">
    <property type="term" value="P:cell wall organization"/>
    <property type="evidence" value="ECO:0007669"/>
    <property type="project" value="UniProtKB-KW"/>
</dbReference>
<feature type="domain" description="Mur ligase N-terminal catalytic" evidence="11">
    <location>
        <begin position="27"/>
        <end position="94"/>
    </location>
</feature>
<dbReference type="GO" id="GO:0051301">
    <property type="term" value="P:cell division"/>
    <property type="evidence" value="ECO:0007669"/>
    <property type="project" value="UniProtKB-KW"/>
</dbReference>
<keyword evidence="9" id="KW-0961">Cell wall biogenesis/degradation</keyword>
<dbReference type="GO" id="GO:0047480">
    <property type="term" value="F:UDP-N-acetylmuramoyl-tripeptide-D-alanyl-D-alanine ligase activity"/>
    <property type="evidence" value="ECO:0007669"/>
    <property type="project" value="InterPro"/>
</dbReference>
<keyword evidence="3" id="KW-0132">Cell division</keyword>
<dbReference type="Pfam" id="PF02875">
    <property type="entry name" value="Mur_ligase_C"/>
    <property type="match status" value="1"/>
</dbReference>
<dbReference type="PANTHER" id="PTHR43024">
    <property type="entry name" value="UDP-N-ACETYLMURAMOYL-TRIPEPTIDE--D-ALANYL-D-ALANINE LIGASE"/>
    <property type="match status" value="1"/>
</dbReference>
<keyword evidence="6" id="KW-0133">Cell shape</keyword>
<accession>A0A3B1B6C9</accession>